<evidence type="ECO:0000313" key="2">
    <source>
        <dbReference type="EMBL" id="CAD8065537.1"/>
    </source>
</evidence>
<evidence type="ECO:0000256" key="1">
    <source>
        <dbReference type="SAM" id="Coils"/>
    </source>
</evidence>
<dbReference type="Proteomes" id="UP000688137">
    <property type="component" value="Unassembled WGS sequence"/>
</dbReference>
<reference evidence="2" key="1">
    <citation type="submission" date="2021-01" db="EMBL/GenBank/DDBJ databases">
        <authorList>
            <consortium name="Genoscope - CEA"/>
            <person name="William W."/>
        </authorList>
    </citation>
    <scope>NUCLEOTIDE SEQUENCE</scope>
</reference>
<keyword evidence="3" id="KW-1185">Reference proteome</keyword>
<protein>
    <submittedName>
        <fullName evidence="2">Uncharacterized protein</fullName>
    </submittedName>
</protein>
<evidence type="ECO:0000313" key="3">
    <source>
        <dbReference type="Proteomes" id="UP000688137"/>
    </source>
</evidence>
<sequence length="192" mass="22721">MQKNSAACFMQKPDKQFYYNLLRQEQLIQAKPEIDIVNQAVQMYRKCVEYFDSLQDPIKYYFLEKIQTALSETKTLMLIMNTKNDVAEQSTRKPPKISFTAEKKLTNEIDQTQIKKARVQQVNLMIKINNEAEQQSLDVQNMVNNYADERENLEKKLKQDLDSQQNNIDARLMKRRMTQRNMTVSHSMQQLT</sequence>
<keyword evidence="1" id="KW-0175">Coiled coil</keyword>
<dbReference type="OMA" id="NSAACFM"/>
<gene>
    <name evidence="2" type="ORF">PPRIM_AZ9-3.1.T0370321</name>
</gene>
<dbReference type="AlphaFoldDB" id="A0A8S1LD96"/>
<accession>A0A8S1LD96</accession>
<dbReference type="EMBL" id="CAJJDM010000036">
    <property type="protein sequence ID" value="CAD8065537.1"/>
    <property type="molecule type" value="Genomic_DNA"/>
</dbReference>
<feature type="coiled-coil region" evidence="1">
    <location>
        <begin position="102"/>
        <end position="167"/>
    </location>
</feature>
<name>A0A8S1LD96_PARPR</name>
<organism evidence="2 3">
    <name type="scientific">Paramecium primaurelia</name>
    <dbReference type="NCBI Taxonomy" id="5886"/>
    <lineage>
        <taxon>Eukaryota</taxon>
        <taxon>Sar</taxon>
        <taxon>Alveolata</taxon>
        <taxon>Ciliophora</taxon>
        <taxon>Intramacronucleata</taxon>
        <taxon>Oligohymenophorea</taxon>
        <taxon>Peniculida</taxon>
        <taxon>Parameciidae</taxon>
        <taxon>Paramecium</taxon>
    </lineage>
</organism>
<comment type="caution">
    <text evidence="2">The sequence shown here is derived from an EMBL/GenBank/DDBJ whole genome shotgun (WGS) entry which is preliminary data.</text>
</comment>
<proteinExistence type="predicted"/>